<dbReference type="RefSeq" id="WP_380864459.1">
    <property type="nucleotide sequence ID" value="NZ_JBHSKM010000045.1"/>
</dbReference>
<dbReference type="Gene3D" id="3.90.1200.10">
    <property type="match status" value="1"/>
</dbReference>
<dbReference type="Proteomes" id="UP001596263">
    <property type="component" value="Unassembled WGS sequence"/>
</dbReference>
<organism evidence="2 3">
    <name type="scientific">Streptomyces coerulescens</name>
    <dbReference type="NCBI Taxonomy" id="29304"/>
    <lineage>
        <taxon>Bacteria</taxon>
        <taxon>Bacillati</taxon>
        <taxon>Actinomycetota</taxon>
        <taxon>Actinomycetes</taxon>
        <taxon>Kitasatosporales</taxon>
        <taxon>Streptomycetaceae</taxon>
        <taxon>Streptomyces</taxon>
    </lineage>
</organism>
<gene>
    <name evidence="2" type="ORF">ACFPQ9_40020</name>
</gene>
<comment type="caution">
    <text evidence="2">The sequence shown here is derived from an EMBL/GenBank/DDBJ whole genome shotgun (WGS) entry which is preliminary data.</text>
</comment>
<name>A0ABW0CXZ3_STRCD</name>
<dbReference type="InterPro" id="IPR011009">
    <property type="entry name" value="Kinase-like_dom_sf"/>
</dbReference>
<reference evidence="3" key="1">
    <citation type="journal article" date="2019" name="Int. J. Syst. Evol. Microbiol.">
        <title>The Global Catalogue of Microorganisms (GCM) 10K type strain sequencing project: providing services to taxonomists for standard genome sequencing and annotation.</title>
        <authorList>
            <consortium name="The Broad Institute Genomics Platform"/>
            <consortium name="The Broad Institute Genome Sequencing Center for Infectious Disease"/>
            <person name="Wu L."/>
            <person name="Ma J."/>
        </authorList>
    </citation>
    <scope>NUCLEOTIDE SEQUENCE [LARGE SCALE GENOMIC DNA]</scope>
    <source>
        <strain evidence="3">KCTC 42586</strain>
    </source>
</reference>
<proteinExistence type="predicted"/>
<protein>
    <submittedName>
        <fullName evidence="2">Phosphotransferase</fullName>
    </submittedName>
</protein>
<dbReference type="InterPro" id="IPR002575">
    <property type="entry name" value="Aminoglycoside_PTrfase"/>
</dbReference>
<evidence type="ECO:0000313" key="2">
    <source>
        <dbReference type="EMBL" id="MFC5220017.1"/>
    </source>
</evidence>
<evidence type="ECO:0000313" key="3">
    <source>
        <dbReference type="Proteomes" id="UP001596263"/>
    </source>
</evidence>
<evidence type="ECO:0000259" key="1">
    <source>
        <dbReference type="Pfam" id="PF01636"/>
    </source>
</evidence>
<dbReference type="Pfam" id="PF01636">
    <property type="entry name" value="APH"/>
    <property type="match status" value="1"/>
</dbReference>
<dbReference type="SUPFAM" id="SSF56112">
    <property type="entry name" value="Protein kinase-like (PK-like)"/>
    <property type="match status" value="1"/>
</dbReference>
<sequence>MIVKIRGDRYARMPTLRTDPTIIDDERRALKVYGCIAPAVFPQVLGFHAEAHAMILSDIFPSGRNYHDHLTEHPATTMEMTLLGRTLRRIHHATQDTDPMFRARSNQWFQERSFLFCLRATGHDVLAQACEELTTVPRQQLVLGDLAPKNLHLTASSVAICDLDNVHAGWPPYDTAYFLAHLLIHHLGWPAHLRTLVPALLTAYFHAPPPLHLTAAEALLMAKVAAGVVLYRLDETVPYPLPSPTAVADRYRTRVLRLLGTRAFTVHDLVQAAGSAHEEAP</sequence>
<accession>A0ABW0CXZ3</accession>
<feature type="domain" description="Aminoglycoside phosphotransferase" evidence="1">
    <location>
        <begin position="76"/>
        <end position="183"/>
    </location>
</feature>
<keyword evidence="3" id="KW-1185">Reference proteome</keyword>
<dbReference type="EMBL" id="JBHSKM010000045">
    <property type="protein sequence ID" value="MFC5220017.1"/>
    <property type="molecule type" value="Genomic_DNA"/>
</dbReference>